<keyword evidence="6" id="KW-0902">Two-component regulatory system</keyword>
<dbReference type="InterPro" id="IPR036890">
    <property type="entry name" value="HATPase_C_sf"/>
</dbReference>
<dbReference type="InterPro" id="IPR005467">
    <property type="entry name" value="His_kinase_dom"/>
</dbReference>
<dbReference type="Pfam" id="PF02518">
    <property type="entry name" value="HATPase_c"/>
    <property type="match status" value="1"/>
</dbReference>
<evidence type="ECO:0000313" key="9">
    <source>
        <dbReference type="Proteomes" id="UP000722750"/>
    </source>
</evidence>
<comment type="caution">
    <text evidence="8">The sequence shown here is derived from an EMBL/GenBank/DDBJ whole genome shotgun (WGS) entry which is preliminary data.</text>
</comment>
<dbReference type="SMART" id="SM00388">
    <property type="entry name" value="HisKA"/>
    <property type="match status" value="1"/>
</dbReference>
<evidence type="ECO:0000313" key="8">
    <source>
        <dbReference type="EMBL" id="MBS1258107.1"/>
    </source>
</evidence>
<keyword evidence="4" id="KW-0808">Transferase</keyword>
<evidence type="ECO:0000259" key="7">
    <source>
        <dbReference type="PROSITE" id="PS50109"/>
    </source>
</evidence>
<organism evidence="8 9">
    <name type="scientific">Candidatus Scalindua arabica</name>
    <dbReference type="NCBI Taxonomy" id="1127984"/>
    <lineage>
        <taxon>Bacteria</taxon>
        <taxon>Pseudomonadati</taxon>
        <taxon>Planctomycetota</taxon>
        <taxon>Candidatus Brocadiia</taxon>
        <taxon>Candidatus Brocadiales</taxon>
        <taxon>Candidatus Scalinduaceae</taxon>
        <taxon>Candidatus Scalindua</taxon>
    </lineage>
</organism>
<feature type="domain" description="Histidine kinase" evidence="7">
    <location>
        <begin position="22"/>
        <end position="244"/>
    </location>
</feature>
<dbReference type="SUPFAM" id="SSF47384">
    <property type="entry name" value="Homodimeric domain of signal transducing histidine kinase"/>
    <property type="match status" value="1"/>
</dbReference>
<keyword evidence="5" id="KW-0418">Kinase</keyword>
<dbReference type="PANTHER" id="PTHR43711">
    <property type="entry name" value="TWO-COMPONENT HISTIDINE KINASE"/>
    <property type="match status" value="1"/>
</dbReference>
<evidence type="ECO:0000256" key="6">
    <source>
        <dbReference type="ARBA" id="ARBA00023012"/>
    </source>
</evidence>
<sequence>MNAIITDNEKAIIDKHNRILSTISHDLKSPMIALLGFSRILLREIEATNENQRWLDMLKIIIDSGEDMFGLIEDILTMAKMEAGKEMVEFELIEDLAKELIGIEKTFGCEAKAKEIDLSVVIKSHLPVVRWDMKRLRYHVLNNLVSNALKFTPSGGHIVISAEAFEKTVLLKVTDTGPGIPAEMQDKIFKRFGHTEMCSERTKKGDGLGLYNAHLFVTQHSGRISLDKSVHHGATFLIELPVDILKQQEEGQSNIEDKKIKTINRHKLLL</sequence>
<evidence type="ECO:0000256" key="2">
    <source>
        <dbReference type="ARBA" id="ARBA00012438"/>
    </source>
</evidence>
<evidence type="ECO:0000256" key="3">
    <source>
        <dbReference type="ARBA" id="ARBA00022553"/>
    </source>
</evidence>
<comment type="catalytic activity">
    <reaction evidence="1">
        <text>ATP + protein L-histidine = ADP + protein N-phospho-L-histidine.</text>
        <dbReference type="EC" id="2.7.13.3"/>
    </reaction>
</comment>
<dbReference type="AlphaFoldDB" id="A0A942A4L0"/>
<proteinExistence type="predicted"/>
<dbReference type="EMBL" id="JAANXD010000048">
    <property type="protein sequence ID" value="MBS1258107.1"/>
    <property type="molecule type" value="Genomic_DNA"/>
</dbReference>
<dbReference type="InterPro" id="IPR003594">
    <property type="entry name" value="HATPase_dom"/>
</dbReference>
<dbReference type="Proteomes" id="UP000722750">
    <property type="component" value="Unassembled WGS sequence"/>
</dbReference>
<protein>
    <recommendedName>
        <fullName evidence="2">histidine kinase</fullName>
        <ecNumber evidence="2">2.7.13.3</ecNumber>
    </recommendedName>
</protein>
<dbReference type="PRINTS" id="PR00344">
    <property type="entry name" value="BCTRLSENSOR"/>
</dbReference>
<dbReference type="EC" id="2.7.13.3" evidence="2"/>
<evidence type="ECO:0000256" key="4">
    <source>
        <dbReference type="ARBA" id="ARBA00022679"/>
    </source>
</evidence>
<dbReference type="InterPro" id="IPR036097">
    <property type="entry name" value="HisK_dim/P_sf"/>
</dbReference>
<dbReference type="SUPFAM" id="SSF55874">
    <property type="entry name" value="ATPase domain of HSP90 chaperone/DNA topoisomerase II/histidine kinase"/>
    <property type="match status" value="1"/>
</dbReference>
<dbReference type="CDD" id="cd00082">
    <property type="entry name" value="HisKA"/>
    <property type="match status" value="1"/>
</dbReference>
<dbReference type="GO" id="GO:0000155">
    <property type="term" value="F:phosphorelay sensor kinase activity"/>
    <property type="evidence" value="ECO:0007669"/>
    <property type="project" value="InterPro"/>
</dbReference>
<evidence type="ECO:0000256" key="1">
    <source>
        <dbReference type="ARBA" id="ARBA00000085"/>
    </source>
</evidence>
<dbReference type="SMART" id="SM00387">
    <property type="entry name" value="HATPase_c"/>
    <property type="match status" value="1"/>
</dbReference>
<dbReference type="Pfam" id="PF00512">
    <property type="entry name" value="HisKA"/>
    <property type="match status" value="1"/>
</dbReference>
<dbReference type="Gene3D" id="1.10.287.130">
    <property type="match status" value="1"/>
</dbReference>
<dbReference type="Gene3D" id="3.30.565.10">
    <property type="entry name" value="Histidine kinase-like ATPase, C-terminal domain"/>
    <property type="match status" value="1"/>
</dbReference>
<dbReference type="InterPro" id="IPR003661">
    <property type="entry name" value="HisK_dim/P_dom"/>
</dbReference>
<reference evidence="8" key="1">
    <citation type="journal article" date="2021" name="ISME J.">
        <title>Fine-scale metabolic discontinuity in a stratified prokaryote microbiome of a Red Sea deep halocline.</title>
        <authorList>
            <person name="Michoud G."/>
            <person name="Ngugi D.K."/>
            <person name="Barozzi A."/>
            <person name="Merlino G."/>
            <person name="Calleja M.L."/>
            <person name="Delgado-Huertas A."/>
            <person name="Moran X.A.G."/>
            <person name="Daffonchio D."/>
        </authorList>
    </citation>
    <scope>NUCLEOTIDE SEQUENCE</scope>
    <source>
        <strain evidence="8">SuakinDeep_MAG55_1</strain>
    </source>
</reference>
<dbReference type="PANTHER" id="PTHR43711:SF1">
    <property type="entry name" value="HISTIDINE KINASE 1"/>
    <property type="match status" value="1"/>
</dbReference>
<dbReference type="CDD" id="cd00075">
    <property type="entry name" value="HATPase"/>
    <property type="match status" value="1"/>
</dbReference>
<keyword evidence="3" id="KW-0597">Phosphoprotein</keyword>
<evidence type="ECO:0000256" key="5">
    <source>
        <dbReference type="ARBA" id="ARBA00022777"/>
    </source>
</evidence>
<dbReference type="InterPro" id="IPR050736">
    <property type="entry name" value="Sensor_HK_Regulatory"/>
</dbReference>
<accession>A0A942A4L0</accession>
<dbReference type="InterPro" id="IPR004358">
    <property type="entry name" value="Sig_transdc_His_kin-like_C"/>
</dbReference>
<gene>
    <name evidence="8" type="ORF">MAG551_01160</name>
</gene>
<name>A0A942A4L0_9BACT</name>
<dbReference type="PROSITE" id="PS50109">
    <property type="entry name" value="HIS_KIN"/>
    <property type="match status" value="1"/>
</dbReference>